<gene>
    <name evidence="2" type="ORF">HNP38_000335</name>
</gene>
<feature type="transmembrane region" description="Helical" evidence="1">
    <location>
        <begin position="108"/>
        <end position="125"/>
    </location>
</feature>
<dbReference type="AlphaFoldDB" id="A0A840KC06"/>
<keyword evidence="3" id="KW-1185">Reference proteome</keyword>
<organism evidence="2 3">
    <name type="scientific">Chryseobacterium defluvii</name>
    <dbReference type="NCBI Taxonomy" id="160396"/>
    <lineage>
        <taxon>Bacteria</taxon>
        <taxon>Pseudomonadati</taxon>
        <taxon>Bacteroidota</taxon>
        <taxon>Flavobacteriia</taxon>
        <taxon>Flavobacteriales</taxon>
        <taxon>Weeksellaceae</taxon>
        <taxon>Chryseobacterium group</taxon>
        <taxon>Chryseobacterium</taxon>
    </lineage>
</organism>
<feature type="transmembrane region" description="Helical" evidence="1">
    <location>
        <begin position="40"/>
        <end position="58"/>
    </location>
</feature>
<evidence type="ECO:0000313" key="3">
    <source>
        <dbReference type="Proteomes" id="UP000592180"/>
    </source>
</evidence>
<dbReference type="EMBL" id="JACHLE010000001">
    <property type="protein sequence ID" value="MBB4805063.1"/>
    <property type="molecule type" value="Genomic_DNA"/>
</dbReference>
<evidence type="ECO:0000256" key="1">
    <source>
        <dbReference type="SAM" id="Phobius"/>
    </source>
</evidence>
<name>A0A840KC06_9FLAO</name>
<sequence>MVRRIILSLFLVVAGIIIWYLSNRICSHDLRFYYGKDNGYFIRVESICILSSIFWIIMSDYSRIKSKIMLIITGVFLSITGFIVGAFSSIISYLIMTGISNDNCKTQVIFHILACLIFMTIFYLINRWRNKKTVMDTK</sequence>
<accession>A0A840KC06</accession>
<reference evidence="2 3" key="1">
    <citation type="submission" date="2020-08" db="EMBL/GenBank/DDBJ databases">
        <title>Functional genomics of gut bacteria from endangered species of beetles.</title>
        <authorList>
            <person name="Carlos-Shanley C."/>
        </authorList>
    </citation>
    <scope>NUCLEOTIDE SEQUENCE [LARGE SCALE GENOMIC DNA]</scope>
    <source>
        <strain evidence="2 3">S00151</strain>
    </source>
</reference>
<keyword evidence="1" id="KW-0812">Transmembrane</keyword>
<evidence type="ECO:0000313" key="2">
    <source>
        <dbReference type="EMBL" id="MBB4805063.1"/>
    </source>
</evidence>
<comment type="caution">
    <text evidence="2">The sequence shown here is derived from an EMBL/GenBank/DDBJ whole genome shotgun (WGS) entry which is preliminary data.</text>
</comment>
<keyword evidence="1" id="KW-1133">Transmembrane helix</keyword>
<proteinExistence type="predicted"/>
<feature type="transmembrane region" description="Helical" evidence="1">
    <location>
        <begin position="70"/>
        <end position="96"/>
    </location>
</feature>
<protein>
    <submittedName>
        <fullName evidence="2">Uncharacterized protein</fullName>
    </submittedName>
</protein>
<keyword evidence="1" id="KW-0472">Membrane</keyword>
<dbReference type="Proteomes" id="UP000592180">
    <property type="component" value="Unassembled WGS sequence"/>
</dbReference>